<dbReference type="Proteomes" id="UP000036987">
    <property type="component" value="Unassembled WGS sequence"/>
</dbReference>
<protein>
    <recommendedName>
        <fullName evidence="4">Apple domain-containing protein</fullName>
    </recommendedName>
</protein>
<reference evidence="3" key="1">
    <citation type="journal article" date="2016" name="Nature">
        <title>The genome of the seagrass Zostera marina reveals angiosperm adaptation to the sea.</title>
        <authorList>
            <person name="Olsen J.L."/>
            <person name="Rouze P."/>
            <person name="Verhelst B."/>
            <person name="Lin Y.-C."/>
            <person name="Bayer T."/>
            <person name="Collen J."/>
            <person name="Dattolo E."/>
            <person name="De Paoli E."/>
            <person name="Dittami S."/>
            <person name="Maumus F."/>
            <person name="Michel G."/>
            <person name="Kersting A."/>
            <person name="Lauritano C."/>
            <person name="Lohaus R."/>
            <person name="Toepel M."/>
            <person name="Tonon T."/>
            <person name="Vanneste K."/>
            <person name="Amirebrahimi M."/>
            <person name="Brakel J."/>
            <person name="Bostroem C."/>
            <person name="Chovatia M."/>
            <person name="Grimwood J."/>
            <person name="Jenkins J.W."/>
            <person name="Jueterbock A."/>
            <person name="Mraz A."/>
            <person name="Stam W.T."/>
            <person name="Tice H."/>
            <person name="Bornberg-Bauer E."/>
            <person name="Green P.J."/>
            <person name="Pearson G.A."/>
            <person name="Procaccini G."/>
            <person name="Duarte C.M."/>
            <person name="Schmutz J."/>
            <person name="Reusch T.B.H."/>
            <person name="Van de Peer Y."/>
        </authorList>
    </citation>
    <scope>NUCLEOTIDE SEQUENCE [LARGE SCALE GENOMIC DNA]</scope>
    <source>
        <strain evidence="3">cv. Finnish</strain>
    </source>
</reference>
<dbReference type="OrthoDB" id="508259at2759"/>
<keyword evidence="3" id="KW-1185">Reference proteome</keyword>
<evidence type="ECO:0000313" key="2">
    <source>
        <dbReference type="EMBL" id="KMZ63866.1"/>
    </source>
</evidence>
<gene>
    <name evidence="2" type="ORF">ZOSMA_393G00180</name>
</gene>
<evidence type="ECO:0000256" key="1">
    <source>
        <dbReference type="SAM" id="Phobius"/>
    </source>
</evidence>
<evidence type="ECO:0000313" key="3">
    <source>
        <dbReference type="Proteomes" id="UP000036987"/>
    </source>
</evidence>
<dbReference type="PANTHER" id="PTHR33344">
    <property type="entry name" value="OS02G0761600 PROTEIN"/>
    <property type="match status" value="1"/>
</dbReference>
<accession>A0A0K9P498</accession>
<dbReference type="STRING" id="29655.A0A0K9P498"/>
<keyword evidence="1" id="KW-0812">Transmembrane</keyword>
<feature type="transmembrane region" description="Helical" evidence="1">
    <location>
        <begin position="12"/>
        <end position="32"/>
    </location>
</feature>
<organism evidence="2 3">
    <name type="scientific">Zostera marina</name>
    <name type="common">Eelgrass</name>
    <dbReference type="NCBI Taxonomy" id="29655"/>
    <lineage>
        <taxon>Eukaryota</taxon>
        <taxon>Viridiplantae</taxon>
        <taxon>Streptophyta</taxon>
        <taxon>Embryophyta</taxon>
        <taxon>Tracheophyta</taxon>
        <taxon>Spermatophyta</taxon>
        <taxon>Magnoliopsida</taxon>
        <taxon>Liliopsida</taxon>
        <taxon>Zosteraceae</taxon>
        <taxon>Zostera</taxon>
    </lineage>
</organism>
<proteinExistence type="predicted"/>
<sequence length="342" mass="39712">MAIVRRGRCWSSWKRTTVFFICVNLIAALYVFRSLYSTYIILFSNPSFDQHGPIYTEEEMEMIEESFAIRKASEPVDLVRVNIKNDITRGEKRWKLSQQVEQEMIHEILHRLNQLDQNATNILHQETAEIWRDNKLRELKQMDRIGNPALSMAVCFILIGSFHSRQLSLVRQMFVCLLSESLENALEWDWGRLREDLGLWIPTSVELNTKNKEIEEDLEEDFIIAGPALAPECNVEIHTDYGGAAVRWGLTHHTKTAAECCKACLDQSKQAKAGEMKCNIWVYCPYVNGCFSPDRYVHRHQECWLKQDDTPKLSFKDRYSQSYRDNHPTAPSFVPWMSGVVG</sequence>
<evidence type="ECO:0008006" key="4">
    <source>
        <dbReference type="Google" id="ProtNLM"/>
    </source>
</evidence>
<dbReference type="AlphaFoldDB" id="A0A0K9P498"/>
<name>A0A0K9P498_ZOSMR</name>
<keyword evidence="1" id="KW-1133">Transmembrane helix</keyword>
<comment type="caution">
    <text evidence="2">The sequence shown here is derived from an EMBL/GenBank/DDBJ whole genome shotgun (WGS) entry which is preliminary data.</text>
</comment>
<dbReference type="OMA" id="ISCDIRP"/>
<keyword evidence="1" id="KW-0472">Membrane</keyword>
<dbReference type="PANTHER" id="PTHR33344:SF1">
    <property type="entry name" value="OS06G0214100 PROTEIN"/>
    <property type="match status" value="1"/>
</dbReference>
<dbReference type="EMBL" id="LFYR01001200">
    <property type="protein sequence ID" value="KMZ63866.1"/>
    <property type="molecule type" value="Genomic_DNA"/>
</dbReference>